<comment type="caution">
    <text evidence="10">The sequence shown here is derived from an EMBL/GenBank/DDBJ whole genome shotgun (WGS) entry which is preliminary data.</text>
</comment>
<dbReference type="AlphaFoldDB" id="A0A268EMP9"/>
<keyword evidence="6 7" id="KW-0472">Membrane</keyword>
<comment type="similarity">
    <text evidence="7">Belongs to the binding-protein-dependent transport system permease family.</text>
</comment>
<keyword evidence="2 7" id="KW-0813">Transport</keyword>
<feature type="transmembrane region" description="Helical" evidence="7">
    <location>
        <begin position="20"/>
        <end position="38"/>
    </location>
</feature>
<proteinExistence type="inferred from homology"/>
<dbReference type="GO" id="GO:0055085">
    <property type="term" value="P:transmembrane transport"/>
    <property type="evidence" value="ECO:0007669"/>
    <property type="project" value="InterPro"/>
</dbReference>
<dbReference type="Pfam" id="PF00528">
    <property type="entry name" value="BPD_transp_1"/>
    <property type="match status" value="1"/>
</dbReference>
<evidence type="ECO:0000313" key="10">
    <source>
        <dbReference type="EMBL" id="PAD74397.1"/>
    </source>
</evidence>
<evidence type="ECO:0000313" key="11">
    <source>
        <dbReference type="Proteomes" id="UP000215596"/>
    </source>
</evidence>
<accession>A0A268EMP9</accession>
<evidence type="ECO:0000256" key="2">
    <source>
        <dbReference type="ARBA" id="ARBA00022448"/>
    </source>
</evidence>
<feature type="transmembrane region" description="Helical" evidence="7">
    <location>
        <begin position="188"/>
        <end position="213"/>
    </location>
</feature>
<dbReference type="GO" id="GO:0005886">
    <property type="term" value="C:plasma membrane"/>
    <property type="evidence" value="ECO:0007669"/>
    <property type="project" value="UniProtKB-SubCell"/>
</dbReference>
<evidence type="ECO:0000256" key="6">
    <source>
        <dbReference type="ARBA" id="ARBA00023136"/>
    </source>
</evidence>
<keyword evidence="12" id="KW-1185">Reference proteome</keyword>
<dbReference type="PANTHER" id="PTHR43744">
    <property type="entry name" value="ABC TRANSPORTER PERMEASE PROTEIN MG189-RELATED-RELATED"/>
    <property type="match status" value="1"/>
</dbReference>
<dbReference type="PROSITE" id="PS50928">
    <property type="entry name" value="ABC_TM1"/>
    <property type="match status" value="1"/>
</dbReference>
<evidence type="ECO:0000256" key="3">
    <source>
        <dbReference type="ARBA" id="ARBA00022475"/>
    </source>
</evidence>
<keyword evidence="4 7" id="KW-0812">Transmembrane</keyword>
<evidence type="ECO:0000313" key="12">
    <source>
        <dbReference type="Proteomes" id="UP000435177"/>
    </source>
</evidence>
<gene>
    <name evidence="10" type="ORF">CHH67_17760</name>
    <name evidence="9" type="ORF">GNP94_13465</name>
</gene>
<feature type="transmembrane region" description="Helical" evidence="7">
    <location>
        <begin position="75"/>
        <end position="99"/>
    </location>
</feature>
<keyword evidence="5 7" id="KW-1133">Transmembrane helix</keyword>
<feature type="domain" description="ABC transmembrane type-1" evidence="8">
    <location>
        <begin position="76"/>
        <end position="266"/>
    </location>
</feature>
<feature type="transmembrane region" description="Helical" evidence="7">
    <location>
        <begin position="144"/>
        <end position="167"/>
    </location>
</feature>
<keyword evidence="3" id="KW-1003">Cell membrane</keyword>
<protein>
    <submittedName>
        <fullName evidence="9">ABC transporter permease subunit</fullName>
    </submittedName>
    <submittedName>
        <fullName evidence="10">Sugar ABC transporter permease</fullName>
    </submittedName>
</protein>
<dbReference type="InterPro" id="IPR000515">
    <property type="entry name" value="MetI-like"/>
</dbReference>
<dbReference type="EMBL" id="WOAA01000010">
    <property type="protein sequence ID" value="MUG67013.1"/>
    <property type="molecule type" value="Genomic_DNA"/>
</dbReference>
<dbReference type="PANTHER" id="PTHR43744:SF12">
    <property type="entry name" value="ABC TRANSPORTER PERMEASE PROTEIN MG189-RELATED"/>
    <property type="match status" value="1"/>
</dbReference>
<evidence type="ECO:0000259" key="8">
    <source>
        <dbReference type="PROSITE" id="PS50928"/>
    </source>
</evidence>
<reference evidence="10 11" key="1">
    <citation type="submission" date="2017-07" db="EMBL/GenBank/DDBJ databases">
        <title>Isolation and whole genome analysis of endospore-forming bacteria from heroin.</title>
        <authorList>
            <person name="Kalinowski J."/>
            <person name="Ahrens B."/>
            <person name="Al-Dilaimi A."/>
            <person name="Winkler A."/>
            <person name="Wibberg D."/>
            <person name="Schleenbecker U."/>
            <person name="Ruckert C."/>
            <person name="Wolfel R."/>
            <person name="Grass G."/>
        </authorList>
    </citation>
    <scope>NUCLEOTIDE SEQUENCE [LARGE SCALE GENOMIC DNA]</scope>
    <source>
        <strain evidence="10 11">7537-G1</strain>
    </source>
</reference>
<dbReference type="Proteomes" id="UP000435177">
    <property type="component" value="Unassembled WGS sequence"/>
</dbReference>
<sequence length="282" mass="31683">MNTKLKKKSSMSISDIITQVILVIIAIMFLSPFYFLLVNSVKSLGDIMVNAADWPNQFNWSNYARAWEMTRFPEAFTNSIIITVISNLLIALLSAMAAYRLVRSNTMFNRFVFMMFVSAMVIPFQSIMIPLLKVVSWLGVNNSMVGLILAYMGLGIPLSIFLFHGFVKSIPMEIEEAATVDGANSYSVFTRIVLPMLKPMMVTVIILNCLWIWNDYLLPSLILQSPHLRTIPLATFAFFGQYSKQWDLALPALVLGILPIIIFFLSLQRYIVEGVAAGSVKG</sequence>
<dbReference type="CDD" id="cd06261">
    <property type="entry name" value="TM_PBP2"/>
    <property type="match status" value="1"/>
</dbReference>
<dbReference type="RefSeq" id="WP_095266546.1">
    <property type="nucleotide sequence ID" value="NZ_NPBY01000057.1"/>
</dbReference>
<dbReference type="Proteomes" id="UP000215596">
    <property type="component" value="Unassembled WGS sequence"/>
</dbReference>
<evidence type="ECO:0000256" key="5">
    <source>
        <dbReference type="ARBA" id="ARBA00022989"/>
    </source>
</evidence>
<dbReference type="EMBL" id="NPBY01000057">
    <property type="protein sequence ID" value="PAD74397.1"/>
    <property type="molecule type" value="Genomic_DNA"/>
</dbReference>
<comment type="subcellular location">
    <subcellularLocation>
        <location evidence="1 7">Cell membrane</location>
        <topology evidence="1 7">Multi-pass membrane protein</topology>
    </subcellularLocation>
</comment>
<evidence type="ECO:0000256" key="7">
    <source>
        <dbReference type="RuleBase" id="RU363032"/>
    </source>
</evidence>
<evidence type="ECO:0000256" key="4">
    <source>
        <dbReference type="ARBA" id="ARBA00022692"/>
    </source>
</evidence>
<evidence type="ECO:0000256" key="1">
    <source>
        <dbReference type="ARBA" id="ARBA00004651"/>
    </source>
</evidence>
<evidence type="ECO:0000313" key="9">
    <source>
        <dbReference type="EMBL" id="MUG67013.1"/>
    </source>
</evidence>
<dbReference type="OrthoDB" id="9772609at2"/>
<dbReference type="InterPro" id="IPR035906">
    <property type="entry name" value="MetI-like_sf"/>
</dbReference>
<reference evidence="9 12" key="2">
    <citation type="submission" date="2019-11" db="EMBL/GenBank/DDBJ databases">
        <title>Draft genome sequences of five Paenibacillus species of dairy origin.</title>
        <authorList>
            <person name="Olajide A.M."/>
            <person name="Chen S."/>
            <person name="Lapointe G."/>
        </authorList>
    </citation>
    <scope>NUCLEOTIDE SEQUENCE [LARGE SCALE GENOMIC DNA]</scope>
    <source>
        <strain evidence="9 12">3CS1</strain>
    </source>
</reference>
<feature type="transmembrane region" description="Helical" evidence="7">
    <location>
        <begin position="111"/>
        <end position="132"/>
    </location>
</feature>
<organism evidence="10 11">
    <name type="scientific">Paenibacillus campinasensis</name>
    <dbReference type="NCBI Taxonomy" id="66347"/>
    <lineage>
        <taxon>Bacteria</taxon>
        <taxon>Bacillati</taxon>
        <taxon>Bacillota</taxon>
        <taxon>Bacilli</taxon>
        <taxon>Bacillales</taxon>
        <taxon>Paenibacillaceae</taxon>
        <taxon>Paenibacillus</taxon>
    </lineage>
</organism>
<dbReference type="Gene3D" id="1.10.3720.10">
    <property type="entry name" value="MetI-like"/>
    <property type="match status" value="1"/>
</dbReference>
<name>A0A268EMP9_9BACL</name>
<dbReference type="SUPFAM" id="SSF161098">
    <property type="entry name" value="MetI-like"/>
    <property type="match status" value="1"/>
</dbReference>
<feature type="transmembrane region" description="Helical" evidence="7">
    <location>
        <begin position="248"/>
        <end position="267"/>
    </location>
</feature>